<dbReference type="Proteomes" id="UP000321570">
    <property type="component" value="Unassembled WGS sequence"/>
</dbReference>
<organism evidence="1 2">
    <name type="scientific">Hymenolepis diminuta</name>
    <name type="common">Rat tapeworm</name>
    <dbReference type="NCBI Taxonomy" id="6216"/>
    <lineage>
        <taxon>Eukaryota</taxon>
        <taxon>Metazoa</taxon>
        <taxon>Spiralia</taxon>
        <taxon>Lophotrochozoa</taxon>
        <taxon>Platyhelminthes</taxon>
        <taxon>Cestoda</taxon>
        <taxon>Eucestoda</taxon>
        <taxon>Cyclophyllidea</taxon>
        <taxon>Hymenolepididae</taxon>
        <taxon>Hymenolepis</taxon>
    </lineage>
</organism>
<sequence length="114" mass="12534">MMADPHVLTDLNIIDHALMPVCDNCSCPLAIVFFGCIALFTVLTCRPINTSTGSFSPDAGCEVNLYLSKKFCRTSSIVSSPLAFVCLSLVYRRFFQPVYLSKSAARSIVTRRTS</sequence>
<evidence type="ECO:0000313" key="1">
    <source>
        <dbReference type="EMBL" id="VUZ56956.1"/>
    </source>
</evidence>
<accession>A0A564ZBZ4</accession>
<gene>
    <name evidence="1" type="ORF">WMSIL1_LOCUS14326</name>
</gene>
<protein>
    <submittedName>
        <fullName evidence="1">Uncharacterized protein</fullName>
    </submittedName>
</protein>
<keyword evidence="2" id="KW-1185">Reference proteome</keyword>
<proteinExistence type="predicted"/>
<dbReference type="EMBL" id="CABIJS010000708">
    <property type="protein sequence ID" value="VUZ56956.1"/>
    <property type="molecule type" value="Genomic_DNA"/>
</dbReference>
<evidence type="ECO:0000313" key="2">
    <source>
        <dbReference type="Proteomes" id="UP000321570"/>
    </source>
</evidence>
<dbReference type="AlphaFoldDB" id="A0A564ZBZ4"/>
<reference evidence="1 2" key="1">
    <citation type="submission" date="2019-07" db="EMBL/GenBank/DDBJ databases">
        <authorList>
            <person name="Jastrzebski P J."/>
            <person name="Paukszto L."/>
            <person name="Jastrzebski P J."/>
        </authorList>
    </citation>
    <scope>NUCLEOTIDE SEQUENCE [LARGE SCALE GENOMIC DNA]</scope>
    <source>
        <strain evidence="1 2">WMS-il1</strain>
    </source>
</reference>
<name>A0A564ZBZ4_HYMDI</name>